<protein>
    <submittedName>
        <fullName evidence="1">Uncharacterized protein</fullName>
    </submittedName>
</protein>
<evidence type="ECO:0000313" key="2">
    <source>
        <dbReference type="Proteomes" id="UP000821845"/>
    </source>
</evidence>
<dbReference type="EMBL" id="CM023483">
    <property type="protein sequence ID" value="KAH6936525.1"/>
    <property type="molecule type" value="Genomic_DNA"/>
</dbReference>
<keyword evidence="2" id="KW-1185">Reference proteome</keyword>
<comment type="caution">
    <text evidence="1">The sequence shown here is derived from an EMBL/GenBank/DDBJ whole genome shotgun (WGS) entry which is preliminary data.</text>
</comment>
<sequence>MLCSGEIDMQSRDRSLDEMPGTGDGRAELLGISASASSSTTSPHKGVDPYMSHNEIRNQPRFHMYDDDDDHRSLFEVFVSHTAKDLGPIDEDWFFKERASQISECGEFGSSGNVSSHTCTPVASPCLSCDKNETPGSPTNTPASVRRRNASFLDWTPLSPSPVVSSSKEFSFSEDKSDGIFGRADLSLTQMFEVAESTIACIEAADVGFTQCMSSGSEAVLDNDSGSTTNEGKSKKHKGEDKEAPSMELLPLHPKVTHGSRPVSRKENEAFCHLDVDGKPLTKDPTARNMTISSGFKTGSGKPVAVLESSLSAAKAVLAACDKAIVTDENVEKPEASSAGSKARHCGIGSLQAPAWLGHIRDMIAQPCSEAGSELPIKESPGNPVSVLSSGNENSVKNSNIRLTKPKTQPGTITSGFVTARGKPVYVQEETLSRAHQFLEDVPVVPVQAEMKDDAVPAFFTTGLGKTVTVPVDSLARSKKEHGSIKLGFTTAGGKPVYVQEGGIDRARQLFTEAGCNIPGEELVMHTVPALPAGDDRKAITGFNDSIKKPKGQPGALASGFMTARGKPVYVQEDALSHAQQLFSEVPVDLPKKLPDDTVPSFFTTGMGKAAALLVDPLTKSKQQGGSLKSGFKTAAGKAVYIQEEGLGRARQFLCADSCNAPSEISQEDSVSSLLAGSEGHVVKEKAVSITKPKAQPGALTSGFMTAGGKPVYVQEEALSRAHQLLSECPAAASGNILQDNAVPTFFRTATGKAVTVSADSLAKSRQQHNSLTSSITAEGQPAHPEEALSCAHELLSEVPTNAHDGSSQRTTIPTFFTTGSGKKVQVSAKSLKTAEILLDEKRGLLPTASTETNCKEDNFHTGPANRENSSHVLTSFKTGSEKTVSVSKKSLSSARTVLGIDGTNTSSGEEFRRCDISAGQDVSNEGEGIEKASVYINTVPDDTKKGHRAFDPNPKVSDCEAKNSTPSTDKTHSSASARASEKRTPASSVSRSGHGGTPMFSSKMKSASKTSFVTPFKALVLGKAQTPVAAPRVASGPRILFPDKAIRPGKLWILRRVVKAARLSLRDALQGQHPKFYSLDELKGYGVLESTTSVNSQNAADFVFYISSSDRLLILGDGATMQLESTETHLGKDEFSSAFFCMPGVDKDLVAPGWLENHYRWIVWKLASMEMRCPQVFGGRSLTPDQVMLQLKYRYDIEIDNSCRSALRKIYERDDVPSKSLVLCVSAMECKEDGGVQLELTDGWYSICAELDEPLSTLASTGRLFVGLKLLTSGAELVGSAEACAPLEAPKDAALRLSYNSTRRARWDVRLGYFVAPRPFRVSLASLHPKGGLVGRVDCLVIRSYPVMVCGSLSLIALAHYSVHTCMYFENWVLTSDIGHFGKFYFLSFVAVEELQLSGIRMSYSVKQIQGLNSGRDIWKAMKNSSDPSEIERLLSEEQLRLLRSFQEEQLYSRQITIQQKLESALQTATDENKCPKERVVIPVMKVLLGGIHEADLRKNICCLMCVWRPTEDTQEMLKPGKALSIYNVNVTCSRQVLAILSLVSKVLPDIQNSAVELTTTKMTQFEPAECPDHIRIYYMRQVTSFPVLLTESGSQGRAVDIVGFVLRASHQKEGTVVTLTDAKFNFVQLVIGRKAWAAEESIKKGEFLSATDVTLRMGNADRIAILETTEFSVLTSSPASNSLQRALSALKASIQDPLDFATAALTRLQAPMRTISPRVTPKPQCAPRQNTKQASPATPNNTTPVRVPGAISRTPTEPRPSDDTDGLLLPKRRIEVEPGSPADALSKQIHSKIALLERYTALAPISLWLTPPSAKAKVPFRCVKGSPNNDPQQESPPMDLD</sequence>
<organism evidence="1 2">
    <name type="scientific">Hyalomma asiaticum</name>
    <name type="common">Tick</name>
    <dbReference type="NCBI Taxonomy" id="266040"/>
    <lineage>
        <taxon>Eukaryota</taxon>
        <taxon>Metazoa</taxon>
        <taxon>Ecdysozoa</taxon>
        <taxon>Arthropoda</taxon>
        <taxon>Chelicerata</taxon>
        <taxon>Arachnida</taxon>
        <taxon>Acari</taxon>
        <taxon>Parasitiformes</taxon>
        <taxon>Ixodida</taxon>
        <taxon>Ixodoidea</taxon>
        <taxon>Ixodidae</taxon>
        <taxon>Hyalomminae</taxon>
        <taxon>Hyalomma</taxon>
    </lineage>
</organism>
<accession>A0ACB7SPG0</accession>
<name>A0ACB7SPG0_HYAAI</name>
<evidence type="ECO:0000313" key="1">
    <source>
        <dbReference type="EMBL" id="KAH6936525.1"/>
    </source>
</evidence>
<gene>
    <name evidence="1" type="ORF">HPB50_018907</name>
</gene>
<proteinExistence type="predicted"/>
<dbReference type="Proteomes" id="UP000821845">
    <property type="component" value="Chromosome 3"/>
</dbReference>
<reference evidence="1" key="1">
    <citation type="submission" date="2020-05" db="EMBL/GenBank/DDBJ databases">
        <title>Large-scale comparative analyses of tick genomes elucidate their genetic diversity and vector capacities.</title>
        <authorList>
            <person name="Jia N."/>
            <person name="Wang J."/>
            <person name="Shi W."/>
            <person name="Du L."/>
            <person name="Sun Y."/>
            <person name="Zhan W."/>
            <person name="Jiang J."/>
            <person name="Wang Q."/>
            <person name="Zhang B."/>
            <person name="Ji P."/>
            <person name="Sakyi L.B."/>
            <person name="Cui X."/>
            <person name="Yuan T."/>
            <person name="Jiang B."/>
            <person name="Yang W."/>
            <person name="Lam T.T.-Y."/>
            <person name="Chang Q."/>
            <person name="Ding S."/>
            <person name="Wang X."/>
            <person name="Zhu J."/>
            <person name="Ruan X."/>
            <person name="Zhao L."/>
            <person name="Wei J."/>
            <person name="Que T."/>
            <person name="Du C."/>
            <person name="Cheng J."/>
            <person name="Dai P."/>
            <person name="Han X."/>
            <person name="Huang E."/>
            <person name="Gao Y."/>
            <person name="Liu J."/>
            <person name="Shao H."/>
            <person name="Ye R."/>
            <person name="Li L."/>
            <person name="Wei W."/>
            <person name="Wang X."/>
            <person name="Wang C."/>
            <person name="Yang T."/>
            <person name="Huo Q."/>
            <person name="Li W."/>
            <person name="Guo W."/>
            <person name="Chen H."/>
            <person name="Zhou L."/>
            <person name="Ni X."/>
            <person name="Tian J."/>
            <person name="Zhou Y."/>
            <person name="Sheng Y."/>
            <person name="Liu T."/>
            <person name="Pan Y."/>
            <person name="Xia L."/>
            <person name="Li J."/>
            <person name="Zhao F."/>
            <person name="Cao W."/>
        </authorList>
    </citation>
    <scope>NUCLEOTIDE SEQUENCE</scope>
    <source>
        <strain evidence="1">Hyas-2018</strain>
    </source>
</reference>